<dbReference type="NCBIfam" id="TIGR00530">
    <property type="entry name" value="AGP_acyltrn"/>
    <property type="match status" value="1"/>
</dbReference>
<evidence type="ECO:0000259" key="10">
    <source>
        <dbReference type="SMART" id="SM00563"/>
    </source>
</evidence>
<dbReference type="AlphaFoldDB" id="A0A395LXQ8"/>
<comment type="pathway">
    <text evidence="3">Lipid metabolism.</text>
</comment>
<comment type="caution">
    <text evidence="11">The sequence shown here is derived from an EMBL/GenBank/DDBJ whole genome shotgun (WGS) entry which is preliminary data.</text>
</comment>
<dbReference type="EMBL" id="PHFL01000067">
    <property type="protein sequence ID" value="RFM23353.1"/>
    <property type="molecule type" value="Genomic_DNA"/>
</dbReference>
<sequence length="225" mass="24643">MIVLSTISILCSIFDRTGTVYLFLARLWCRLWLFFSGVKLNVIGKEHVQPDATYVVVSNHASYFDIPTLLLGLPIKKVRIVAKASLGKIPFFGWSMAMGDFILIQRGAHRDALKSLAQAIDKLKQGKSVVIFADGTRSLDGSIQPFKRGAFVVAEKAGVPILPVTILGSYKIMHRNTALISPGEITLVIDKPIAVQGKSADELLKASHEVIVSNYQKFISKGMTA</sequence>
<dbReference type="GO" id="GO:0006654">
    <property type="term" value="P:phosphatidic acid biosynthetic process"/>
    <property type="evidence" value="ECO:0007669"/>
    <property type="project" value="TreeGrafter"/>
</dbReference>
<accession>A0A395LXQ8</accession>
<dbReference type="InterPro" id="IPR002123">
    <property type="entry name" value="Plipid/glycerol_acylTrfase"/>
</dbReference>
<dbReference type="CDD" id="cd07989">
    <property type="entry name" value="LPLAT_AGPAT-like"/>
    <property type="match status" value="1"/>
</dbReference>
<evidence type="ECO:0000256" key="2">
    <source>
        <dbReference type="ARBA" id="ARBA00004728"/>
    </source>
</evidence>
<dbReference type="Pfam" id="PF01553">
    <property type="entry name" value="Acyltransferase"/>
    <property type="match status" value="1"/>
</dbReference>
<protein>
    <recommendedName>
        <fullName evidence="6 9">1-acyl-sn-glycerol-3-phosphate acyltransferase</fullName>
        <ecNumber evidence="5 9">2.3.1.51</ecNumber>
    </recommendedName>
</protein>
<dbReference type="EC" id="2.3.1.51" evidence="5 9"/>
<comment type="domain">
    <text evidence="9">The HXXXXD motif is essential for acyltransferase activity and may constitute the binding site for the phosphate moiety of the glycerol-3-phosphate.</text>
</comment>
<name>A0A395LXQ8_9BACT</name>
<keyword evidence="9" id="KW-0594">Phospholipid biosynthesis</keyword>
<feature type="domain" description="Phospholipid/glycerol acyltransferase" evidence="10">
    <location>
        <begin position="54"/>
        <end position="169"/>
    </location>
</feature>
<reference evidence="11 12" key="1">
    <citation type="journal article" date="2011" name="ISME J.">
        <title>Community ecology of hot spring cyanobacterial mats: predominant populations and their functional potential.</title>
        <authorList>
            <person name="Klatt C.G."/>
            <person name="Wood J.M."/>
            <person name="Rusch D.B."/>
            <person name="Bateson M.M."/>
            <person name="Hamamura N."/>
            <person name="Heidelberg J.F."/>
            <person name="Grossman A.R."/>
            <person name="Bhaya D."/>
            <person name="Cohan F.M."/>
            <person name="Kuhl M."/>
            <person name="Bryant D.A."/>
            <person name="Ward D.M."/>
        </authorList>
    </citation>
    <scope>NUCLEOTIDE SEQUENCE [LARGE SCALE GENOMIC DNA]</scope>
    <source>
        <strain evidence="11">OS</strain>
    </source>
</reference>
<evidence type="ECO:0000256" key="9">
    <source>
        <dbReference type="RuleBase" id="RU361267"/>
    </source>
</evidence>
<evidence type="ECO:0000256" key="8">
    <source>
        <dbReference type="ARBA" id="ARBA00023315"/>
    </source>
</evidence>
<proteinExistence type="inferred from homology"/>
<keyword evidence="7 9" id="KW-0808">Transferase</keyword>
<evidence type="ECO:0000256" key="3">
    <source>
        <dbReference type="ARBA" id="ARBA00005189"/>
    </source>
</evidence>
<dbReference type="SMART" id="SM00563">
    <property type="entry name" value="PlsC"/>
    <property type="match status" value="1"/>
</dbReference>
<comment type="similarity">
    <text evidence="4 9">Belongs to the 1-acyl-sn-glycerol-3-phosphate acyltransferase family.</text>
</comment>
<evidence type="ECO:0000256" key="7">
    <source>
        <dbReference type="ARBA" id="ARBA00022679"/>
    </source>
</evidence>
<evidence type="ECO:0000256" key="4">
    <source>
        <dbReference type="ARBA" id="ARBA00008655"/>
    </source>
</evidence>
<comment type="catalytic activity">
    <reaction evidence="1 9">
        <text>a 1-acyl-sn-glycero-3-phosphate + an acyl-CoA = a 1,2-diacyl-sn-glycero-3-phosphate + CoA</text>
        <dbReference type="Rhea" id="RHEA:19709"/>
        <dbReference type="ChEBI" id="CHEBI:57287"/>
        <dbReference type="ChEBI" id="CHEBI:57970"/>
        <dbReference type="ChEBI" id="CHEBI:58342"/>
        <dbReference type="ChEBI" id="CHEBI:58608"/>
        <dbReference type="EC" id="2.3.1.51"/>
    </reaction>
</comment>
<keyword evidence="9" id="KW-0444">Lipid biosynthesis</keyword>
<keyword evidence="9" id="KW-1208">Phospholipid metabolism</keyword>
<evidence type="ECO:0000256" key="1">
    <source>
        <dbReference type="ARBA" id="ARBA00001141"/>
    </source>
</evidence>
<gene>
    <name evidence="11" type="ORF">D0433_11395</name>
</gene>
<dbReference type="GO" id="GO:0016020">
    <property type="term" value="C:membrane"/>
    <property type="evidence" value="ECO:0007669"/>
    <property type="project" value="InterPro"/>
</dbReference>
<organism evidence="11 12">
    <name type="scientific">Candidatus Thermochlorobacter aerophilus</name>
    <dbReference type="NCBI Taxonomy" id="1868324"/>
    <lineage>
        <taxon>Bacteria</taxon>
        <taxon>Pseudomonadati</taxon>
        <taxon>Chlorobiota</taxon>
        <taxon>Chlorobiia</taxon>
        <taxon>Chlorobiales</taxon>
        <taxon>Candidatus Thermochlorobacteriaceae</taxon>
        <taxon>Candidatus Thermochlorobacter</taxon>
    </lineage>
</organism>
<evidence type="ECO:0000256" key="6">
    <source>
        <dbReference type="ARBA" id="ARBA00016139"/>
    </source>
</evidence>
<keyword evidence="8 9" id="KW-0012">Acyltransferase</keyword>
<dbReference type="PANTHER" id="PTHR10434">
    <property type="entry name" value="1-ACYL-SN-GLYCEROL-3-PHOSPHATE ACYLTRANSFERASE"/>
    <property type="match status" value="1"/>
</dbReference>
<dbReference type="SUPFAM" id="SSF69593">
    <property type="entry name" value="Glycerol-3-phosphate (1)-acyltransferase"/>
    <property type="match status" value="1"/>
</dbReference>
<dbReference type="PANTHER" id="PTHR10434:SF11">
    <property type="entry name" value="1-ACYL-SN-GLYCEROL-3-PHOSPHATE ACYLTRANSFERASE"/>
    <property type="match status" value="1"/>
</dbReference>
<evidence type="ECO:0000313" key="11">
    <source>
        <dbReference type="EMBL" id="RFM23353.1"/>
    </source>
</evidence>
<evidence type="ECO:0000256" key="5">
    <source>
        <dbReference type="ARBA" id="ARBA00013211"/>
    </source>
</evidence>
<dbReference type="GO" id="GO:0003841">
    <property type="term" value="F:1-acylglycerol-3-phosphate O-acyltransferase activity"/>
    <property type="evidence" value="ECO:0007669"/>
    <property type="project" value="UniProtKB-UniRule"/>
</dbReference>
<dbReference type="Proteomes" id="UP000266389">
    <property type="component" value="Unassembled WGS sequence"/>
</dbReference>
<keyword evidence="9" id="KW-0443">Lipid metabolism</keyword>
<evidence type="ECO:0000313" key="12">
    <source>
        <dbReference type="Proteomes" id="UP000266389"/>
    </source>
</evidence>
<comment type="pathway">
    <text evidence="2">Phospholipid metabolism; CDP-diacylglycerol biosynthesis; CDP-diacylglycerol from sn-glycerol 3-phosphate: step 2/3.</text>
</comment>
<dbReference type="InterPro" id="IPR004552">
    <property type="entry name" value="AGP_acyltrans"/>
</dbReference>